<dbReference type="AlphaFoldDB" id="A0A833TMM3"/>
<dbReference type="EMBL" id="JAACNO010000281">
    <property type="protein sequence ID" value="KAF4148390.1"/>
    <property type="molecule type" value="Genomic_DNA"/>
</dbReference>
<keyword evidence="1" id="KW-1133">Transmembrane helix</keyword>
<protein>
    <submittedName>
        <fullName evidence="2">Uncharacterized protein</fullName>
    </submittedName>
</protein>
<organism evidence="2 4">
    <name type="scientific">Phytophthora infestans</name>
    <name type="common">Potato late blight agent</name>
    <name type="synonym">Botrytis infestans</name>
    <dbReference type="NCBI Taxonomy" id="4787"/>
    <lineage>
        <taxon>Eukaryota</taxon>
        <taxon>Sar</taxon>
        <taxon>Stramenopiles</taxon>
        <taxon>Oomycota</taxon>
        <taxon>Peronosporomycetes</taxon>
        <taxon>Peronosporales</taxon>
        <taxon>Peronosporaceae</taxon>
        <taxon>Phytophthora</taxon>
    </lineage>
</organism>
<dbReference type="Proteomes" id="UP000602510">
    <property type="component" value="Unassembled WGS sequence"/>
</dbReference>
<name>A0A833TMM3_PHYIN</name>
<comment type="caution">
    <text evidence="2">The sequence shown here is derived from an EMBL/GenBank/DDBJ whole genome shotgun (WGS) entry which is preliminary data.</text>
</comment>
<evidence type="ECO:0000256" key="1">
    <source>
        <dbReference type="SAM" id="Phobius"/>
    </source>
</evidence>
<feature type="transmembrane region" description="Helical" evidence="1">
    <location>
        <begin position="6"/>
        <end position="24"/>
    </location>
</feature>
<dbReference type="Proteomes" id="UP000704712">
    <property type="component" value="Unassembled WGS sequence"/>
</dbReference>
<keyword evidence="4" id="KW-1185">Reference proteome</keyword>
<evidence type="ECO:0000313" key="3">
    <source>
        <dbReference type="EMBL" id="KAF4148390.1"/>
    </source>
</evidence>
<evidence type="ECO:0000313" key="4">
    <source>
        <dbReference type="Proteomes" id="UP000602510"/>
    </source>
</evidence>
<gene>
    <name evidence="2" type="ORF">GN244_ATG00803</name>
    <name evidence="3" type="ORF">GN958_ATG02424</name>
</gene>
<reference evidence="2" key="1">
    <citation type="submission" date="2020-04" db="EMBL/GenBank/DDBJ databases">
        <title>Hybrid Assembly of Korean Phytophthora infestans isolates.</title>
        <authorList>
            <person name="Prokchorchik M."/>
            <person name="Lee Y."/>
            <person name="Seo J."/>
            <person name="Cho J.-H."/>
            <person name="Park Y.-E."/>
            <person name="Jang D.-C."/>
            <person name="Im J.-S."/>
            <person name="Choi J.-G."/>
            <person name="Park H.-J."/>
            <person name="Lee G.-B."/>
            <person name="Lee Y.-G."/>
            <person name="Hong S.-Y."/>
            <person name="Cho K."/>
            <person name="Sohn K.H."/>
        </authorList>
    </citation>
    <scope>NUCLEOTIDE SEQUENCE</scope>
    <source>
        <strain evidence="2">KR_1_A1</strain>
        <strain evidence="3">KR_2_A2</strain>
    </source>
</reference>
<proteinExistence type="predicted"/>
<evidence type="ECO:0000313" key="2">
    <source>
        <dbReference type="EMBL" id="KAF4046799.1"/>
    </source>
</evidence>
<keyword evidence="1" id="KW-0812">Transmembrane</keyword>
<accession>A0A833TMM3</accession>
<sequence length="98" mass="10758">MENWVLEIALGFSMSVAVLAFCRISGWRPVDTSSSIRWHDAQFDYEETNDVEVIEPTILWSGGMETTVGLVVAVSVMAAVAAEIALEAERHLIGAARY</sequence>
<keyword evidence="1" id="KW-0472">Membrane</keyword>
<dbReference type="EMBL" id="WSZM01000014">
    <property type="protein sequence ID" value="KAF4046799.1"/>
    <property type="molecule type" value="Genomic_DNA"/>
</dbReference>